<keyword evidence="2" id="KW-1185">Reference proteome</keyword>
<dbReference type="AlphaFoldDB" id="S3CZH0"/>
<sequence length="234" mass="25708">MAQSSLSASTTAAFNLLLAHITAISRSNGTKPIVPSPPQRDLYSCAIYLHNELSKRNVPYYFCGGFACINVGMTARTTSDIDIAVPNGPDGFGVLLNILSRAPFIQDKTGVLPRGSYYFFVQSSGTFVEIDGIMAGFMGFPTFDPAKIVQTSQQQLQLKFLEPSELLRLKFSTWANETRRKGPKRQGDISDILSIRHLLVSSGKSMDLKGLQGEFARGLRGWVQEFNDLGFSRG</sequence>
<dbReference type="SUPFAM" id="SSF81301">
    <property type="entry name" value="Nucleotidyltransferase"/>
    <property type="match status" value="1"/>
</dbReference>
<proteinExistence type="predicted"/>
<dbReference type="RefSeq" id="XP_008082667.1">
    <property type="nucleotide sequence ID" value="XM_008084476.1"/>
</dbReference>
<dbReference type="GeneID" id="19472037"/>
<dbReference type="HOGENOM" id="CLU_108126_0_0_1"/>
<dbReference type="InterPro" id="IPR043519">
    <property type="entry name" value="NT_sf"/>
</dbReference>
<reference evidence="1 2" key="1">
    <citation type="journal article" date="2013" name="BMC Genomics">
        <title>Genomics-driven discovery of the pneumocandin biosynthetic gene cluster in the fungus Glarea lozoyensis.</title>
        <authorList>
            <person name="Chen L."/>
            <person name="Yue Q."/>
            <person name="Zhang X."/>
            <person name="Xiang M."/>
            <person name="Wang C."/>
            <person name="Li S."/>
            <person name="Che Y."/>
            <person name="Ortiz-Lopez F.J."/>
            <person name="Bills G.F."/>
            <person name="Liu X."/>
            <person name="An Z."/>
        </authorList>
    </citation>
    <scope>NUCLEOTIDE SEQUENCE [LARGE SCALE GENOMIC DNA]</scope>
    <source>
        <strain evidence="2">ATCC 20868 / MF5171</strain>
    </source>
</reference>
<name>S3CZH0_GLAL2</name>
<evidence type="ECO:0000313" key="1">
    <source>
        <dbReference type="EMBL" id="EPE30274.1"/>
    </source>
</evidence>
<dbReference type="OrthoDB" id="5215882at2759"/>
<dbReference type="Proteomes" id="UP000016922">
    <property type="component" value="Unassembled WGS sequence"/>
</dbReference>
<dbReference type="KEGG" id="glz:GLAREA_12997"/>
<dbReference type="OMA" id="WANETRR"/>
<protein>
    <submittedName>
        <fullName evidence="1">Uncharacterized protein</fullName>
    </submittedName>
</protein>
<organism evidence="1 2">
    <name type="scientific">Glarea lozoyensis (strain ATCC 20868 / MF5171)</name>
    <dbReference type="NCBI Taxonomy" id="1116229"/>
    <lineage>
        <taxon>Eukaryota</taxon>
        <taxon>Fungi</taxon>
        <taxon>Dikarya</taxon>
        <taxon>Ascomycota</taxon>
        <taxon>Pezizomycotina</taxon>
        <taxon>Leotiomycetes</taxon>
        <taxon>Helotiales</taxon>
        <taxon>Helotiaceae</taxon>
        <taxon>Glarea</taxon>
    </lineage>
</organism>
<evidence type="ECO:0000313" key="2">
    <source>
        <dbReference type="Proteomes" id="UP000016922"/>
    </source>
</evidence>
<dbReference type="EMBL" id="KE145364">
    <property type="protein sequence ID" value="EPE30274.1"/>
    <property type="molecule type" value="Genomic_DNA"/>
</dbReference>
<gene>
    <name evidence="1" type="ORF">GLAREA_12997</name>
</gene>
<accession>S3CZH0</accession>